<feature type="compositionally biased region" description="Basic and acidic residues" evidence="1">
    <location>
        <begin position="68"/>
        <end position="91"/>
    </location>
</feature>
<dbReference type="AlphaFoldDB" id="A0A164MKD2"/>
<organism evidence="2 3">
    <name type="scientific">Sistotremastrum niveocremeum HHB9708</name>
    <dbReference type="NCBI Taxonomy" id="1314777"/>
    <lineage>
        <taxon>Eukaryota</taxon>
        <taxon>Fungi</taxon>
        <taxon>Dikarya</taxon>
        <taxon>Basidiomycota</taxon>
        <taxon>Agaricomycotina</taxon>
        <taxon>Agaricomycetes</taxon>
        <taxon>Sistotremastrales</taxon>
        <taxon>Sistotremastraceae</taxon>
        <taxon>Sertulicium</taxon>
        <taxon>Sertulicium niveocremeum</taxon>
    </lineage>
</organism>
<gene>
    <name evidence="2" type="ORF">SISNIDRAFT_491642</name>
</gene>
<keyword evidence="3" id="KW-1185">Reference proteome</keyword>
<proteinExistence type="predicted"/>
<protein>
    <submittedName>
        <fullName evidence="2">Uncharacterized protein</fullName>
    </submittedName>
</protein>
<evidence type="ECO:0000256" key="1">
    <source>
        <dbReference type="SAM" id="MobiDB-lite"/>
    </source>
</evidence>
<feature type="compositionally biased region" description="Basic residues" evidence="1">
    <location>
        <begin position="119"/>
        <end position="129"/>
    </location>
</feature>
<accession>A0A164MKD2</accession>
<dbReference type="Proteomes" id="UP000076722">
    <property type="component" value="Unassembled WGS sequence"/>
</dbReference>
<reference evidence="2 3" key="1">
    <citation type="journal article" date="2016" name="Mol. Biol. Evol.">
        <title>Comparative Genomics of Early-Diverging Mushroom-Forming Fungi Provides Insights into the Origins of Lignocellulose Decay Capabilities.</title>
        <authorList>
            <person name="Nagy L.G."/>
            <person name="Riley R."/>
            <person name="Tritt A."/>
            <person name="Adam C."/>
            <person name="Daum C."/>
            <person name="Floudas D."/>
            <person name="Sun H."/>
            <person name="Yadav J.S."/>
            <person name="Pangilinan J."/>
            <person name="Larsson K.H."/>
            <person name="Matsuura K."/>
            <person name="Barry K."/>
            <person name="Labutti K."/>
            <person name="Kuo R."/>
            <person name="Ohm R.A."/>
            <person name="Bhattacharya S.S."/>
            <person name="Shirouzu T."/>
            <person name="Yoshinaga Y."/>
            <person name="Martin F.M."/>
            <person name="Grigoriev I.V."/>
            <person name="Hibbett D.S."/>
        </authorList>
    </citation>
    <scope>NUCLEOTIDE SEQUENCE [LARGE SCALE GENOMIC DNA]</scope>
    <source>
        <strain evidence="2 3">HHB9708</strain>
    </source>
</reference>
<sequence length="212" mass="23430">MGPKRPSDKPLTTRSAARKDIEVVKTGNKVSQSKLKLPKKAAAKAAATTSSKKRKAEAIAVDTDDDEAAKPGETEAQRMARLEQRELVRDGDADEEGDDESEAANIEEEPEVVPAAKKPTARKRQKKSVKATPAESSEEHSDAEKIVYTIPDVRVPKSESTRDLLTIYTRTLFVNFERTTNTGEVVLEQAKGRWCMPCRSVLYIAVQEDIAY</sequence>
<dbReference type="EMBL" id="KV419468">
    <property type="protein sequence ID" value="KZS86797.1"/>
    <property type="molecule type" value="Genomic_DNA"/>
</dbReference>
<name>A0A164MKD2_9AGAM</name>
<evidence type="ECO:0000313" key="2">
    <source>
        <dbReference type="EMBL" id="KZS86797.1"/>
    </source>
</evidence>
<evidence type="ECO:0000313" key="3">
    <source>
        <dbReference type="Proteomes" id="UP000076722"/>
    </source>
</evidence>
<feature type="region of interest" description="Disordered" evidence="1">
    <location>
        <begin position="1"/>
        <end position="143"/>
    </location>
</feature>
<feature type="compositionally biased region" description="Acidic residues" evidence="1">
    <location>
        <begin position="92"/>
        <end position="111"/>
    </location>
</feature>